<dbReference type="eggNOG" id="COG3209">
    <property type="taxonomic scope" value="Bacteria"/>
</dbReference>
<dbReference type="EMBL" id="BAJS01000011">
    <property type="protein sequence ID" value="GAK36961.1"/>
    <property type="molecule type" value="Genomic_DNA"/>
</dbReference>
<sequence length="821" mass="91658">MNRVLEQYGPGQAWQNNSRSAKTAYLTNISGNDTLNCIYYKSTTASADTLVTIVNGGNYETAQLYVLRTTDEDGNPSFEFKDKLGKVVLTRQILRSSGTKVMYDTYYIYDDFGNLSAVLPPLASDGMKSGTSWSNSSSSVLRNYAYLYLYDSRNRCKAKRLPGCDWIYYVYDTGDRLIFAQDGEQRARGEWSFTIPDVFGRVSVSGTCKNTLNALSATSPLNGIVVKATRDNLTGTYKGYALSGITLVSPTVLNVSYYDDYAFMGTNGIPASTDANFKYDAETGYHTRYTASAKTFLTGTLTARLEGSSAPSYLCSVMYYDNRGRVIQTKSQNHLSGGIEKEYVAYNFTGQPTGRKHVHSATGKTTQTELYTYAYDHAGRLTTVKHKLNTDSIVTLAENTYDELGRLKTNKKNKQSALTSSYAYNIRSWMKSVASPLFSQTLYYNDTYAGNTPRYNGNISAMSWSVSGENKTRGYNFTYDNLSRLTGAGYLENGNANDRFNTSYAYDKHGNMTQLSRRGNTGTTTYGLIDNLSMTYAGNQLVKTEDTGSGVTLSQSTDFKNNANLATEYLYDKNGNLIKDYNKSISEISYNVLNLPQTLKISSATNTYTYAADGRKLKTVLGGSKTTDYCGNVIYENGLLKRILVDGGYIENGTYYFYLTDHLGNNRVIASSSGSIVQSNHYYPFGMSFAEGSATSQQPYKYNGKELDTERGLNLYDYSARLMDPALGRFSTVDPMAEKYYSWSPYVYVGNDPVNLIDPDGMDWYQSNEDENRYIWREGHKDIEGYKNVGSSMSIQTGKDSYLNFYQNAKLNLIKPLMLLI</sequence>
<evidence type="ECO:0008006" key="3">
    <source>
        <dbReference type="Google" id="ProtNLM"/>
    </source>
</evidence>
<evidence type="ECO:0000313" key="1">
    <source>
        <dbReference type="EMBL" id="GAK36961.1"/>
    </source>
</evidence>
<keyword evidence="2" id="KW-1185">Reference proteome</keyword>
<dbReference type="InterPro" id="IPR050708">
    <property type="entry name" value="T6SS_VgrG/RHS"/>
</dbReference>
<dbReference type="Proteomes" id="UP000027601">
    <property type="component" value="Unassembled WGS sequence"/>
</dbReference>
<name>A0A069D3U3_9BACE</name>
<dbReference type="Gene3D" id="2.180.10.10">
    <property type="entry name" value="RHS repeat-associated core"/>
    <property type="match status" value="1"/>
</dbReference>
<evidence type="ECO:0000313" key="2">
    <source>
        <dbReference type="Proteomes" id="UP000027601"/>
    </source>
</evidence>
<dbReference type="AlphaFoldDB" id="A0A069D3U3"/>
<organism evidence="1 2">
    <name type="scientific">Bacteroides graminisolvens DSM 19988 = JCM 15093</name>
    <dbReference type="NCBI Taxonomy" id="1121097"/>
    <lineage>
        <taxon>Bacteria</taxon>
        <taxon>Pseudomonadati</taxon>
        <taxon>Bacteroidota</taxon>
        <taxon>Bacteroidia</taxon>
        <taxon>Bacteroidales</taxon>
        <taxon>Bacteroidaceae</taxon>
        <taxon>Bacteroides</taxon>
    </lineage>
</organism>
<protein>
    <recommendedName>
        <fullName evidence="3">Cell well associated RhsD protein</fullName>
    </recommendedName>
</protein>
<dbReference type="PANTHER" id="PTHR32305:SF15">
    <property type="entry name" value="PROTEIN RHSA-RELATED"/>
    <property type="match status" value="1"/>
</dbReference>
<accession>A0A069D3U3</accession>
<dbReference type="NCBIfam" id="TIGR03696">
    <property type="entry name" value="Rhs_assc_core"/>
    <property type="match status" value="1"/>
</dbReference>
<comment type="caution">
    <text evidence="1">The sequence shown here is derived from an EMBL/GenBank/DDBJ whole genome shotgun (WGS) entry which is preliminary data.</text>
</comment>
<reference evidence="1 2" key="1">
    <citation type="journal article" date="2015" name="Microbes Environ.">
        <title>Distribution and evolution of nitrogen fixation genes in the phylum bacteroidetes.</title>
        <authorList>
            <person name="Inoue J."/>
            <person name="Oshima K."/>
            <person name="Suda W."/>
            <person name="Sakamoto M."/>
            <person name="Iino T."/>
            <person name="Noda S."/>
            <person name="Hongoh Y."/>
            <person name="Hattori M."/>
            <person name="Ohkuma M."/>
        </authorList>
    </citation>
    <scope>NUCLEOTIDE SEQUENCE [LARGE SCALE GENOMIC DNA]</scope>
    <source>
        <strain evidence="1 2">JCM 15093</strain>
    </source>
</reference>
<dbReference type="PANTHER" id="PTHR32305">
    <property type="match status" value="1"/>
</dbReference>
<gene>
    <name evidence="1" type="ORF">JCM15093_2168</name>
</gene>
<dbReference type="InterPro" id="IPR022385">
    <property type="entry name" value="Rhs_assc_core"/>
</dbReference>
<dbReference type="STRING" id="1121097.GCA_000428125_02111"/>
<proteinExistence type="predicted"/>